<protein>
    <submittedName>
        <fullName evidence="2">Uncharacterized protein</fullName>
    </submittedName>
</protein>
<gene>
    <name evidence="2" type="ORF">IEO70_12510</name>
</gene>
<dbReference type="Proteomes" id="UP000602076">
    <property type="component" value="Unassembled WGS sequence"/>
</dbReference>
<sequence length="217" mass="23675">MGLISGKVASMILAGTVVTGGLASLTYDGGDALKTVRLWMMDESSKVQAFDKAEGKLLDKINALKTAASTKIGEANDLIADKNTVIRDKNQTIEGLAEEIDGYLEEIRILEAQIDELTGDNEQLRGELDSALVDLELIRAQLAQANEQIAELTTENERLNQELEKANGEIQKANDDAYGTEAFIDQVQTEKHKPLSDEEIEEVDITLPEIVDEAGTE</sequence>
<dbReference type="Gene3D" id="1.10.287.1490">
    <property type="match status" value="1"/>
</dbReference>
<dbReference type="EMBL" id="JACXSI010000029">
    <property type="protein sequence ID" value="MBD3109171.1"/>
    <property type="molecule type" value="Genomic_DNA"/>
</dbReference>
<accession>A0A927CX37</accession>
<evidence type="ECO:0000313" key="2">
    <source>
        <dbReference type="EMBL" id="MBD3109171.1"/>
    </source>
</evidence>
<name>A0A927CX37_9BACI</name>
<dbReference type="AlphaFoldDB" id="A0A927CX37"/>
<reference evidence="2" key="1">
    <citation type="submission" date="2020-09" db="EMBL/GenBank/DDBJ databases">
        <title>Bacillus faecalis sp. nov., a moderately halophilic bacterium isolated from cow faeces.</title>
        <authorList>
            <person name="Jiang L."/>
            <person name="Lee J."/>
        </authorList>
    </citation>
    <scope>NUCLEOTIDE SEQUENCE</scope>
    <source>
        <strain evidence="2">AGMB 02131</strain>
    </source>
</reference>
<comment type="caution">
    <text evidence="2">The sequence shown here is derived from an EMBL/GenBank/DDBJ whole genome shotgun (WGS) entry which is preliminary data.</text>
</comment>
<evidence type="ECO:0000313" key="3">
    <source>
        <dbReference type="Proteomes" id="UP000602076"/>
    </source>
</evidence>
<keyword evidence="1" id="KW-0175">Coiled coil</keyword>
<dbReference type="RefSeq" id="WP_190998710.1">
    <property type="nucleotide sequence ID" value="NZ_JACXSI010000029.1"/>
</dbReference>
<keyword evidence="3" id="KW-1185">Reference proteome</keyword>
<evidence type="ECO:0000256" key="1">
    <source>
        <dbReference type="SAM" id="Coils"/>
    </source>
</evidence>
<organism evidence="2 3">
    <name type="scientific">Peribacillus faecalis</name>
    <dbReference type="NCBI Taxonomy" id="2772559"/>
    <lineage>
        <taxon>Bacteria</taxon>
        <taxon>Bacillati</taxon>
        <taxon>Bacillota</taxon>
        <taxon>Bacilli</taxon>
        <taxon>Bacillales</taxon>
        <taxon>Bacillaceae</taxon>
        <taxon>Peribacillus</taxon>
    </lineage>
</organism>
<proteinExistence type="predicted"/>
<feature type="coiled-coil region" evidence="1">
    <location>
        <begin position="86"/>
        <end position="176"/>
    </location>
</feature>